<evidence type="ECO:0000256" key="4">
    <source>
        <dbReference type="ARBA" id="ARBA00022759"/>
    </source>
</evidence>
<name>W0F4C7_9BACT</name>
<dbReference type="GO" id="GO:0005737">
    <property type="term" value="C:cytoplasm"/>
    <property type="evidence" value="ECO:0007669"/>
    <property type="project" value="UniProtKB-SubCell"/>
</dbReference>
<evidence type="ECO:0000313" key="8">
    <source>
        <dbReference type="EMBL" id="AHF16171.1"/>
    </source>
</evidence>
<comment type="similarity">
    <text evidence="1 7">Belongs to the endoribonuclease YbeY family.</text>
</comment>
<comment type="function">
    <text evidence="7">Single strand-specific metallo-endoribonuclease involved in late-stage 70S ribosome quality control and in maturation of the 3' terminus of the 16S rRNA.</text>
</comment>
<dbReference type="EMBL" id="CP007035">
    <property type="protein sequence ID" value="AHF16171.1"/>
    <property type="molecule type" value="Genomic_DNA"/>
</dbReference>
<dbReference type="GO" id="GO:0006364">
    <property type="term" value="P:rRNA processing"/>
    <property type="evidence" value="ECO:0007669"/>
    <property type="project" value="UniProtKB-UniRule"/>
</dbReference>
<gene>
    <name evidence="7" type="primary">ybeY</name>
    <name evidence="8" type="ORF">NIASO_15470</name>
</gene>
<keyword evidence="3 7" id="KW-0479">Metal-binding</keyword>
<dbReference type="NCBIfam" id="TIGR00043">
    <property type="entry name" value="rRNA maturation RNase YbeY"/>
    <property type="match status" value="1"/>
</dbReference>
<dbReference type="KEGG" id="nso:NIASO_15470"/>
<dbReference type="InterPro" id="IPR002036">
    <property type="entry name" value="YbeY"/>
</dbReference>
<evidence type="ECO:0000256" key="1">
    <source>
        <dbReference type="ARBA" id="ARBA00010875"/>
    </source>
</evidence>
<dbReference type="eggNOG" id="COG0319">
    <property type="taxonomic scope" value="Bacteria"/>
</dbReference>
<evidence type="ECO:0000313" key="9">
    <source>
        <dbReference type="Proteomes" id="UP000003586"/>
    </source>
</evidence>
<evidence type="ECO:0000256" key="6">
    <source>
        <dbReference type="ARBA" id="ARBA00022833"/>
    </source>
</evidence>
<dbReference type="SUPFAM" id="SSF55486">
    <property type="entry name" value="Metalloproteases ('zincins'), catalytic domain"/>
    <property type="match status" value="1"/>
</dbReference>
<dbReference type="InterPro" id="IPR020549">
    <property type="entry name" value="YbeY_CS"/>
</dbReference>
<reference evidence="8 9" key="1">
    <citation type="submission" date="2013-12" db="EMBL/GenBank/DDBJ databases">
        <authorList>
            <consortium name="DOE Joint Genome Institute"/>
            <person name="Eisen J."/>
            <person name="Huntemann M."/>
            <person name="Han J."/>
            <person name="Chen A."/>
            <person name="Kyrpides N."/>
            <person name="Mavromatis K."/>
            <person name="Markowitz V."/>
            <person name="Palaniappan K."/>
            <person name="Ivanova N."/>
            <person name="Schaumberg A."/>
            <person name="Pati A."/>
            <person name="Liolios K."/>
            <person name="Nordberg H.P."/>
            <person name="Cantor M.N."/>
            <person name="Hua S.X."/>
            <person name="Woyke T."/>
        </authorList>
    </citation>
    <scope>NUCLEOTIDE SEQUENCE [LARGE SCALE GENOMIC DNA]</scope>
    <source>
        <strain evidence="9">DSM 19437</strain>
    </source>
</reference>
<keyword evidence="7" id="KW-0690">Ribosome biogenesis</keyword>
<dbReference type="HOGENOM" id="CLU_106710_3_3_10"/>
<comment type="cofactor">
    <cofactor evidence="7">
        <name>Zn(2+)</name>
        <dbReference type="ChEBI" id="CHEBI:29105"/>
    </cofactor>
    <text evidence="7">Binds 1 zinc ion.</text>
</comment>
<dbReference type="AlphaFoldDB" id="W0F4C7"/>
<sequence>MTFLFKKSVSLSDRKRLKAFISGLVQQHGQHLNVLNVTFCSDEEILEVNRQYLNHDYYTDIITFDLRERVTDSMAAELFISVDTVKSNSIINKSTVQRELHRVIFHGVLHLLGFNDKSVQEQTLMRQMEDAALKNYFDK</sequence>
<keyword evidence="4 7" id="KW-0255">Endonuclease</keyword>
<dbReference type="Proteomes" id="UP000003586">
    <property type="component" value="Chromosome"/>
</dbReference>
<keyword evidence="2 7" id="KW-0540">Nuclease</keyword>
<keyword evidence="7" id="KW-0698">rRNA processing</keyword>
<dbReference type="GO" id="GO:0004222">
    <property type="term" value="F:metalloendopeptidase activity"/>
    <property type="evidence" value="ECO:0007669"/>
    <property type="project" value="InterPro"/>
</dbReference>
<dbReference type="PANTHER" id="PTHR46986:SF1">
    <property type="entry name" value="ENDORIBONUCLEASE YBEY, CHLOROPLASTIC"/>
    <property type="match status" value="1"/>
</dbReference>
<evidence type="ECO:0000256" key="5">
    <source>
        <dbReference type="ARBA" id="ARBA00022801"/>
    </source>
</evidence>
<dbReference type="PANTHER" id="PTHR46986">
    <property type="entry name" value="ENDORIBONUCLEASE YBEY, CHLOROPLASTIC"/>
    <property type="match status" value="1"/>
</dbReference>
<feature type="binding site" evidence="7">
    <location>
        <position position="110"/>
    </location>
    <ligand>
        <name>Zn(2+)</name>
        <dbReference type="ChEBI" id="CHEBI:29105"/>
        <note>catalytic</note>
    </ligand>
</feature>
<feature type="binding site" evidence="7">
    <location>
        <position position="116"/>
    </location>
    <ligand>
        <name>Zn(2+)</name>
        <dbReference type="ChEBI" id="CHEBI:29105"/>
        <note>catalytic</note>
    </ligand>
</feature>
<dbReference type="GO" id="GO:0004521">
    <property type="term" value="F:RNA endonuclease activity"/>
    <property type="evidence" value="ECO:0007669"/>
    <property type="project" value="UniProtKB-UniRule"/>
</dbReference>
<dbReference type="Gene3D" id="3.40.390.30">
    <property type="entry name" value="Metalloproteases ('zincins'), catalytic domain"/>
    <property type="match status" value="1"/>
</dbReference>
<evidence type="ECO:0000256" key="2">
    <source>
        <dbReference type="ARBA" id="ARBA00022722"/>
    </source>
</evidence>
<dbReference type="Pfam" id="PF02130">
    <property type="entry name" value="YbeY"/>
    <property type="match status" value="1"/>
</dbReference>
<dbReference type="EC" id="3.1.-.-" evidence="7"/>
<keyword evidence="5 7" id="KW-0378">Hydrolase</keyword>
<dbReference type="STRING" id="929713.NIASO_15470"/>
<proteinExistence type="inferred from homology"/>
<dbReference type="InterPro" id="IPR023091">
    <property type="entry name" value="MetalPrtase_cat_dom_sf_prd"/>
</dbReference>
<dbReference type="GO" id="GO:0008270">
    <property type="term" value="F:zinc ion binding"/>
    <property type="evidence" value="ECO:0007669"/>
    <property type="project" value="UniProtKB-UniRule"/>
</dbReference>
<comment type="subcellular location">
    <subcellularLocation>
        <location evidence="7">Cytoplasm</location>
    </subcellularLocation>
</comment>
<evidence type="ECO:0000256" key="7">
    <source>
        <dbReference type="HAMAP-Rule" id="MF_00009"/>
    </source>
</evidence>
<accession>W0F4C7</accession>
<organism evidence="8 9">
    <name type="scientific">Niabella soli DSM 19437</name>
    <dbReference type="NCBI Taxonomy" id="929713"/>
    <lineage>
        <taxon>Bacteria</taxon>
        <taxon>Pseudomonadati</taxon>
        <taxon>Bacteroidota</taxon>
        <taxon>Chitinophagia</taxon>
        <taxon>Chitinophagales</taxon>
        <taxon>Chitinophagaceae</taxon>
        <taxon>Niabella</taxon>
    </lineage>
</organism>
<keyword evidence="6 7" id="KW-0862">Zinc</keyword>
<dbReference type="HAMAP" id="MF_00009">
    <property type="entry name" value="Endoribonucl_YbeY"/>
    <property type="match status" value="1"/>
</dbReference>
<keyword evidence="7" id="KW-0963">Cytoplasm</keyword>
<evidence type="ECO:0000256" key="3">
    <source>
        <dbReference type="ARBA" id="ARBA00022723"/>
    </source>
</evidence>
<dbReference type="PROSITE" id="PS01306">
    <property type="entry name" value="UPF0054"/>
    <property type="match status" value="1"/>
</dbReference>
<protein>
    <recommendedName>
        <fullName evidence="7">Endoribonuclease YbeY</fullName>
        <ecNumber evidence="7">3.1.-.-</ecNumber>
    </recommendedName>
</protein>
<feature type="binding site" evidence="7">
    <location>
        <position position="106"/>
    </location>
    <ligand>
        <name>Zn(2+)</name>
        <dbReference type="ChEBI" id="CHEBI:29105"/>
        <note>catalytic</note>
    </ligand>
</feature>
<keyword evidence="9" id="KW-1185">Reference proteome</keyword>